<dbReference type="Gene3D" id="3.40.30.10">
    <property type="entry name" value="Glutaredoxin"/>
    <property type="match status" value="1"/>
</dbReference>
<dbReference type="EMBL" id="JAIWYP010000005">
    <property type="protein sequence ID" value="KAH3827799.1"/>
    <property type="molecule type" value="Genomic_DNA"/>
</dbReference>
<protein>
    <submittedName>
        <fullName evidence="2">Uncharacterized protein</fullName>
    </submittedName>
</protein>
<dbReference type="EMBL" id="JAIWYP010000005">
    <property type="protein sequence ID" value="KAH3828220.1"/>
    <property type="molecule type" value="Genomic_DNA"/>
</dbReference>
<evidence type="ECO:0000313" key="3">
    <source>
        <dbReference type="EMBL" id="KAH3828220.1"/>
    </source>
</evidence>
<name>A0A9D4H460_DREPO</name>
<keyword evidence="4" id="KW-1185">Reference proteome</keyword>
<reference evidence="2" key="1">
    <citation type="journal article" date="2019" name="bioRxiv">
        <title>The Genome of the Zebra Mussel, Dreissena polymorpha: A Resource for Invasive Species Research.</title>
        <authorList>
            <person name="McCartney M.A."/>
            <person name="Auch B."/>
            <person name="Kono T."/>
            <person name="Mallez S."/>
            <person name="Zhang Y."/>
            <person name="Obille A."/>
            <person name="Becker A."/>
            <person name="Abrahante J.E."/>
            <person name="Garbe J."/>
            <person name="Badalamenti J.P."/>
            <person name="Herman A."/>
            <person name="Mangelson H."/>
            <person name="Liachko I."/>
            <person name="Sullivan S."/>
            <person name="Sone E.D."/>
            <person name="Koren S."/>
            <person name="Silverstein K.A.T."/>
            <person name="Beckman K.B."/>
            <person name="Gohl D.M."/>
        </authorList>
    </citation>
    <scope>NUCLEOTIDE SEQUENCE</scope>
    <source>
        <strain evidence="2">Duluth1</strain>
        <tissue evidence="2">Whole animal</tissue>
    </source>
</reference>
<evidence type="ECO:0000313" key="2">
    <source>
        <dbReference type="EMBL" id="KAH3828190.1"/>
    </source>
</evidence>
<accession>A0A9D4H460</accession>
<dbReference type="AlphaFoldDB" id="A0A9D4H460"/>
<dbReference type="Proteomes" id="UP000828390">
    <property type="component" value="Unassembled WGS sequence"/>
</dbReference>
<reference evidence="2" key="2">
    <citation type="submission" date="2020-11" db="EMBL/GenBank/DDBJ databases">
        <authorList>
            <person name="McCartney M.A."/>
            <person name="Auch B."/>
            <person name="Kono T."/>
            <person name="Mallez S."/>
            <person name="Becker A."/>
            <person name="Gohl D.M."/>
            <person name="Silverstein K.A.T."/>
            <person name="Koren S."/>
            <person name="Bechman K.B."/>
            <person name="Herman A."/>
            <person name="Abrahante J.E."/>
            <person name="Garbe J."/>
        </authorList>
    </citation>
    <scope>NUCLEOTIDE SEQUENCE</scope>
    <source>
        <strain evidence="2">Duluth1</strain>
        <tissue evidence="2">Whole animal</tissue>
    </source>
</reference>
<sequence>MAANRAMFLWWGSGSCPSWKPMLVLGEKGLWEGLPNKQISFDKNEQRGADIMAVNQRGQVSVRVMV</sequence>
<organism evidence="2 4">
    <name type="scientific">Dreissena polymorpha</name>
    <name type="common">Zebra mussel</name>
    <name type="synonym">Mytilus polymorpha</name>
    <dbReference type="NCBI Taxonomy" id="45954"/>
    <lineage>
        <taxon>Eukaryota</taxon>
        <taxon>Metazoa</taxon>
        <taxon>Spiralia</taxon>
        <taxon>Lophotrochozoa</taxon>
        <taxon>Mollusca</taxon>
        <taxon>Bivalvia</taxon>
        <taxon>Autobranchia</taxon>
        <taxon>Heteroconchia</taxon>
        <taxon>Euheterodonta</taxon>
        <taxon>Imparidentia</taxon>
        <taxon>Neoheterodontei</taxon>
        <taxon>Myida</taxon>
        <taxon>Dreissenoidea</taxon>
        <taxon>Dreissenidae</taxon>
        <taxon>Dreissena</taxon>
    </lineage>
</organism>
<evidence type="ECO:0000313" key="4">
    <source>
        <dbReference type="Proteomes" id="UP000828390"/>
    </source>
</evidence>
<gene>
    <name evidence="1" type="ORF">DPMN_129742</name>
    <name evidence="2" type="ORF">DPMN_130142</name>
    <name evidence="3" type="ORF">DPMN_130172</name>
</gene>
<proteinExistence type="predicted"/>
<dbReference type="PROSITE" id="PS51257">
    <property type="entry name" value="PROKAR_LIPOPROTEIN"/>
    <property type="match status" value="1"/>
</dbReference>
<evidence type="ECO:0000313" key="1">
    <source>
        <dbReference type="EMBL" id="KAH3827799.1"/>
    </source>
</evidence>
<dbReference type="EMBL" id="JAIWYP010000005">
    <property type="protein sequence ID" value="KAH3828190.1"/>
    <property type="molecule type" value="Genomic_DNA"/>
</dbReference>
<comment type="caution">
    <text evidence="2">The sequence shown here is derived from an EMBL/GenBank/DDBJ whole genome shotgun (WGS) entry which is preliminary data.</text>
</comment>